<name>A0A914QCQ2_9BILA</name>
<organism evidence="1 2">
    <name type="scientific">Panagrolaimus davidi</name>
    <dbReference type="NCBI Taxonomy" id="227884"/>
    <lineage>
        <taxon>Eukaryota</taxon>
        <taxon>Metazoa</taxon>
        <taxon>Ecdysozoa</taxon>
        <taxon>Nematoda</taxon>
        <taxon>Chromadorea</taxon>
        <taxon>Rhabditida</taxon>
        <taxon>Tylenchina</taxon>
        <taxon>Panagrolaimomorpha</taxon>
        <taxon>Panagrolaimoidea</taxon>
        <taxon>Panagrolaimidae</taxon>
        <taxon>Panagrolaimus</taxon>
    </lineage>
</organism>
<dbReference type="Proteomes" id="UP000887578">
    <property type="component" value="Unplaced"/>
</dbReference>
<evidence type="ECO:0000313" key="2">
    <source>
        <dbReference type="WBParaSite" id="PDA_v2.g29487.t1"/>
    </source>
</evidence>
<reference evidence="2" key="1">
    <citation type="submission" date="2022-11" db="UniProtKB">
        <authorList>
            <consortium name="WormBaseParasite"/>
        </authorList>
    </citation>
    <scope>IDENTIFICATION</scope>
</reference>
<protein>
    <submittedName>
        <fullName evidence="2">Sushi domain-containing protein</fullName>
    </submittedName>
</protein>
<dbReference type="AlphaFoldDB" id="A0A914QCQ2"/>
<accession>A0A914QCQ2</accession>
<evidence type="ECO:0000313" key="1">
    <source>
        <dbReference type="Proteomes" id="UP000887578"/>
    </source>
</evidence>
<proteinExistence type="predicted"/>
<keyword evidence="1" id="KW-1185">Reference proteome</keyword>
<dbReference type="WBParaSite" id="PDA_v2.g29487.t1">
    <property type="protein sequence ID" value="PDA_v2.g29487.t1"/>
    <property type="gene ID" value="PDA_v2.g29487"/>
</dbReference>
<sequence>MFPSVTTTAFPTTTTTVITTTTTACPPYSCGPIPIVGVVIVAGPTPNANCDYSSFLTCATPVEVLDFEYAPGSFENQPQGEEVKCTAGTLSYDGVFGSSIVSVTCL</sequence>